<organism evidence="3 4">
    <name type="scientific">Actinomadura alba</name>
    <dbReference type="NCBI Taxonomy" id="406431"/>
    <lineage>
        <taxon>Bacteria</taxon>
        <taxon>Bacillati</taxon>
        <taxon>Actinomycetota</taxon>
        <taxon>Actinomycetes</taxon>
        <taxon>Streptosporangiales</taxon>
        <taxon>Thermomonosporaceae</taxon>
        <taxon>Actinomadura</taxon>
    </lineage>
</organism>
<proteinExistence type="predicted"/>
<gene>
    <name evidence="3" type="ORF">HKK74_23855</name>
</gene>
<comment type="caution">
    <text evidence="3">The sequence shown here is derived from an EMBL/GenBank/DDBJ whole genome shotgun (WGS) entry which is preliminary data.</text>
</comment>
<reference evidence="3 4" key="1">
    <citation type="submission" date="2020-06" db="EMBL/GenBank/DDBJ databases">
        <title>Actinomadura xiongansis sp. nov., isolated from soil of Baiyangdian.</title>
        <authorList>
            <person name="Zhang X."/>
        </authorList>
    </citation>
    <scope>NUCLEOTIDE SEQUENCE [LARGE SCALE GENOMIC DNA]</scope>
    <source>
        <strain evidence="3 4">HBUM206468</strain>
    </source>
</reference>
<feature type="compositionally biased region" description="Polar residues" evidence="1">
    <location>
        <begin position="42"/>
        <end position="56"/>
    </location>
</feature>
<keyword evidence="2" id="KW-0472">Membrane</keyword>
<dbReference type="EMBL" id="JABVEC010000019">
    <property type="protein sequence ID" value="MBC6468507.1"/>
    <property type="molecule type" value="Genomic_DNA"/>
</dbReference>
<keyword evidence="2" id="KW-0812">Transmembrane</keyword>
<evidence type="ECO:0000256" key="1">
    <source>
        <dbReference type="SAM" id="MobiDB-lite"/>
    </source>
</evidence>
<keyword evidence="4" id="KW-1185">Reference proteome</keyword>
<dbReference type="Proteomes" id="UP000805614">
    <property type="component" value="Unassembled WGS sequence"/>
</dbReference>
<evidence type="ECO:0008006" key="5">
    <source>
        <dbReference type="Google" id="ProtNLM"/>
    </source>
</evidence>
<keyword evidence="2" id="KW-1133">Transmembrane helix</keyword>
<sequence>MHGEATGRMPYEPGTRWLVAAVLVSAAVALALLFLPLSESAGGSSQSGPVPASSASAEPGPVTVTTVRTERRNLVQQEGWAVAMVVSVPVVVCALPLLMTGAVRRWAAAAATTLLWLFVLAGAASIGLFLLPSAILMTVAAVRLRRLGRVTDPAVINQ</sequence>
<feature type="region of interest" description="Disordered" evidence="1">
    <location>
        <begin position="40"/>
        <end position="62"/>
    </location>
</feature>
<feature type="transmembrane region" description="Helical" evidence="2">
    <location>
        <begin position="17"/>
        <end position="37"/>
    </location>
</feature>
<protein>
    <recommendedName>
        <fullName evidence="5">Integral membrane protein</fullName>
    </recommendedName>
</protein>
<evidence type="ECO:0000313" key="3">
    <source>
        <dbReference type="EMBL" id="MBC6468507.1"/>
    </source>
</evidence>
<evidence type="ECO:0000256" key="2">
    <source>
        <dbReference type="SAM" id="Phobius"/>
    </source>
</evidence>
<feature type="transmembrane region" description="Helical" evidence="2">
    <location>
        <begin position="115"/>
        <end position="142"/>
    </location>
</feature>
<feature type="transmembrane region" description="Helical" evidence="2">
    <location>
        <begin position="80"/>
        <end position="103"/>
    </location>
</feature>
<dbReference type="RefSeq" id="WP_187245553.1">
    <property type="nucleotide sequence ID" value="NZ_BAAAOK010000014.1"/>
</dbReference>
<name>A0ABR7LVH2_9ACTN</name>
<accession>A0ABR7LVH2</accession>
<evidence type="ECO:0000313" key="4">
    <source>
        <dbReference type="Proteomes" id="UP000805614"/>
    </source>
</evidence>